<keyword evidence="1" id="KW-1133">Transmembrane helix</keyword>
<feature type="transmembrane region" description="Helical" evidence="1">
    <location>
        <begin position="184"/>
        <end position="206"/>
    </location>
</feature>
<name>A0A430AXL5_9ENTE</name>
<dbReference type="GeneID" id="95580056"/>
<evidence type="ECO:0008006" key="4">
    <source>
        <dbReference type="Google" id="ProtNLM"/>
    </source>
</evidence>
<accession>A0A430AXL5</accession>
<dbReference type="NCBIfam" id="NF038403">
    <property type="entry name" value="perm_prefix_1"/>
    <property type="match status" value="1"/>
</dbReference>
<dbReference type="AlphaFoldDB" id="A0A430AXL5"/>
<feature type="transmembrane region" description="Helical" evidence="1">
    <location>
        <begin position="212"/>
        <end position="233"/>
    </location>
</feature>
<organism evidence="2 3">
    <name type="scientific">Vagococcus carniphilus</name>
    <dbReference type="NCBI Taxonomy" id="218144"/>
    <lineage>
        <taxon>Bacteria</taxon>
        <taxon>Bacillati</taxon>
        <taxon>Bacillota</taxon>
        <taxon>Bacilli</taxon>
        <taxon>Lactobacillales</taxon>
        <taxon>Enterococcaceae</taxon>
        <taxon>Vagococcus</taxon>
    </lineage>
</organism>
<dbReference type="OrthoDB" id="9815852at2"/>
<proteinExistence type="predicted"/>
<sequence length="309" mass="34879">MIAIENYVETMFMNLPETEEIQHLKNDILLNMIEKYEELVSQGMTENEAIGSVISEFGNVDELLNELEIKKETKNNNIFKNDFPTLDLDEIDEYIAIKRETAVGIGLGVIGCGMGVAAILMGLQFNLIIIGIITCIAIVAISVGLFVMNGLKLSKFNHLEKGFFLNHRNREYIVAEDKNYTKSFTMALVIGIVICILSSIPVLIGSQRADYILLYTAVTVVISTIGCFFLIYAGCVKSSYSFLLENAIDESISQKELDRKIFWKKFNDSFWLIIVAVYLLISFVFNNWSISWIIFPVAGVLFGLWVKEN</sequence>
<keyword evidence="3" id="KW-1185">Reference proteome</keyword>
<dbReference type="InterPro" id="IPR047928">
    <property type="entry name" value="Perm_prefix_1"/>
</dbReference>
<keyword evidence="1" id="KW-0812">Transmembrane</keyword>
<feature type="transmembrane region" description="Helical" evidence="1">
    <location>
        <begin position="102"/>
        <end position="121"/>
    </location>
</feature>
<dbReference type="EMBL" id="NGKB01000010">
    <property type="protein sequence ID" value="RSU12812.1"/>
    <property type="molecule type" value="Genomic_DNA"/>
</dbReference>
<protein>
    <recommendedName>
        <fullName evidence="4">Beta-carotene 15,15'-monooxygenase</fullName>
    </recommendedName>
</protein>
<gene>
    <name evidence="2" type="ORF">CBF28_10840</name>
</gene>
<feature type="transmembrane region" description="Helical" evidence="1">
    <location>
        <begin position="266"/>
        <end position="284"/>
    </location>
</feature>
<feature type="transmembrane region" description="Helical" evidence="1">
    <location>
        <begin position="290"/>
        <end position="306"/>
    </location>
</feature>
<evidence type="ECO:0000313" key="3">
    <source>
        <dbReference type="Proteomes" id="UP000288028"/>
    </source>
</evidence>
<dbReference type="Proteomes" id="UP000288028">
    <property type="component" value="Unassembled WGS sequence"/>
</dbReference>
<reference evidence="2 3" key="1">
    <citation type="submission" date="2017-05" db="EMBL/GenBank/DDBJ databases">
        <title>Vagococcus spp. assemblies.</title>
        <authorList>
            <person name="Gulvik C.A."/>
        </authorList>
    </citation>
    <scope>NUCLEOTIDE SEQUENCE [LARGE SCALE GENOMIC DNA]</scope>
    <source>
        <strain evidence="2 3">SS1714</strain>
    </source>
</reference>
<keyword evidence="1" id="KW-0472">Membrane</keyword>
<evidence type="ECO:0000256" key="1">
    <source>
        <dbReference type="SAM" id="Phobius"/>
    </source>
</evidence>
<dbReference type="RefSeq" id="WP_126795149.1">
    <property type="nucleotide sequence ID" value="NZ_CP060720.1"/>
</dbReference>
<feature type="transmembrane region" description="Helical" evidence="1">
    <location>
        <begin position="127"/>
        <end position="151"/>
    </location>
</feature>
<comment type="caution">
    <text evidence="2">The sequence shown here is derived from an EMBL/GenBank/DDBJ whole genome shotgun (WGS) entry which is preliminary data.</text>
</comment>
<evidence type="ECO:0000313" key="2">
    <source>
        <dbReference type="EMBL" id="RSU12812.1"/>
    </source>
</evidence>